<evidence type="ECO:0000313" key="3">
    <source>
        <dbReference type="Proteomes" id="UP000199656"/>
    </source>
</evidence>
<dbReference type="OrthoDB" id="634508at2"/>
<proteinExistence type="predicted"/>
<dbReference type="STRING" id="408074.SAMN05660909_02638"/>
<dbReference type="Proteomes" id="UP000199656">
    <property type="component" value="Unassembled WGS sequence"/>
</dbReference>
<dbReference type="Pfam" id="PF08240">
    <property type="entry name" value="ADH_N"/>
    <property type="match status" value="1"/>
</dbReference>
<sequence length="309" mass="32783">MKNLHVPAICVHEPGGPEKLLLEEIAVPVPEKDQVLIKIVAAGVNPIDWKTREGLMHYPLPYIPGVEAAGVVMAVGESVFGKKVGDEVYGAIDGAYATCAVAQSELLFRKPAIWSFEEAAAAGGAKTAWGALFDVGELKKGQRILIHGAAGGVGHFAVQLAYHVGAYIIATASEANMDFVASLGANEVIDYKTVPFETAVQEVDMVLDTVGGDTTDRSLSVIKPGGVLLCLVQYPDSAKADEAGVNVAWGGTKTLVAMREAHKLLEKGLIKPYVKKVFHGLYSAAEAQEFSKYGGPGRGRIVLRVSDDR</sequence>
<evidence type="ECO:0000259" key="1">
    <source>
        <dbReference type="SMART" id="SM00829"/>
    </source>
</evidence>
<evidence type="ECO:0000313" key="2">
    <source>
        <dbReference type="EMBL" id="SEA59797.1"/>
    </source>
</evidence>
<dbReference type="SUPFAM" id="SSF51735">
    <property type="entry name" value="NAD(P)-binding Rossmann-fold domains"/>
    <property type="match status" value="1"/>
</dbReference>
<dbReference type="InterPro" id="IPR036291">
    <property type="entry name" value="NAD(P)-bd_dom_sf"/>
</dbReference>
<dbReference type="PANTHER" id="PTHR11695">
    <property type="entry name" value="ALCOHOL DEHYDROGENASE RELATED"/>
    <property type="match status" value="1"/>
</dbReference>
<dbReference type="AlphaFoldDB" id="A0A1H4CHG3"/>
<dbReference type="InterPro" id="IPR050700">
    <property type="entry name" value="YIM1/Zinc_Alcohol_DH_Fams"/>
</dbReference>
<dbReference type="Gene3D" id="3.90.180.10">
    <property type="entry name" value="Medium-chain alcohol dehydrogenases, catalytic domain"/>
    <property type="match status" value="1"/>
</dbReference>
<dbReference type="PANTHER" id="PTHR11695:SF294">
    <property type="entry name" value="RETICULON-4-INTERACTING PROTEIN 1, MITOCHONDRIAL"/>
    <property type="match status" value="1"/>
</dbReference>
<dbReference type="GO" id="GO:0016491">
    <property type="term" value="F:oxidoreductase activity"/>
    <property type="evidence" value="ECO:0007669"/>
    <property type="project" value="InterPro"/>
</dbReference>
<dbReference type="Gene3D" id="3.40.50.720">
    <property type="entry name" value="NAD(P)-binding Rossmann-like Domain"/>
    <property type="match status" value="1"/>
</dbReference>
<dbReference type="SMART" id="SM00829">
    <property type="entry name" value="PKS_ER"/>
    <property type="match status" value="1"/>
</dbReference>
<feature type="domain" description="Enoyl reductase (ER)" evidence="1">
    <location>
        <begin position="15"/>
        <end position="303"/>
    </location>
</feature>
<organism evidence="2 3">
    <name type="scientific">Chitinophaga terrae</name>
    <name type="common">ex Kim and Jung 2007</name>
    <dbReference type="NCBI Taxonomy" id="408074"/>
    <lineage>
        <taxon>Bacteria</taxon>
        <taxon>Pseudomonadati</taxon>
        <taxon>Bacteroidota</taxon>
        <taxon>Chitinophagia</taxon>
        <taxon>Chitinophagales</taxon>
        <taxon>Chitinophagaceae</taxon>
        <taxon>Chitinophaga</taxon>
    </lineage>
</organism>
<gene>
    <name evidence="2" type="ORF">SAMN05660909_02638</name>
</gene>
<dbReference type="CDD" id="cd05289">
    <property type="entry name" value="MDR_like_2"/>
    <property type="match status" value="1"/>
</dbReference>
<name>A0A1H4CHG3_9BACT</name>
<protein>
    <submittedName>
        <fullName evidence="2">NADPH:quinone reductase</fullName>
    </submittedName>
</protein>
<dbReference type="InterPro" id="IPR020843">
    <property type="entry name" value="ER"/>
</dbReference>
<reference evidence="3" key="1">
    <citation type="submission" date="2016-10" db="EMBL/GenBank/DDBJ databases">
        <authorList>
            <person name="Varghese N."/>
            <person name="Submissions S."/>
        </authorList>
    </citation>
    <scope>NUCLEOTIDE SEQUENCE [LARGE SCALE GENOMIC DNA]</scope>
    <source>
        <strain evidence="3">DSM 23920</strain>
    </source>
</reference>
<dbReference type="SUPFAM" id="SSF50129">
    <property type="entry name" value="GroES-like"/>
    <property type="match status" value="1"/>
</dbReference>
<dbReference type="RefSeq" id="WP_089762273.1">
    <property type="nucleotide sequence ID" value="NZ_BKAT01000007.1"/>
</dbReference>
<dbReference type="InterPro" id="IPR013154">
    <property type="entry name" value="ADH-like_N"/>
</dbReference>
<dbReference type="InterPro" id="IPR011032">
    <property type="entry name" value="GroES-like_sf"/>
</dbReference>
<keyword evidence="3" id="KW-1185">Reference proteome</keyword>
<accession>A0A1H4CHG3</accession>
<dbReference type="EMBL" id="FNRL01000010">
    <property type="protein sequence ID" value="SEA59797.1"/>
    <property type="molecule type" value="Genomic_DNA"/>
</dbReference>
<dbReference type="Pfam" id="PF13602">
    <property type="entry name" value="ADH_zinc_N_2"/>
    <property type="match status" value="1"/>
</dbReference>